<accession>A0A9P9BS44</accession>
<dbReference type="OrthoDB" id="3936451at2759"/>
<dbReference type="PANTHER" id="PTHR33048">
    <property type="entry name" value="PTH11-LIKE INTEGRAL MEMBRANE PROTEIN (AFU_ORTHOLOGUE AFUA_5G11245)"/>
    <property type="match status" value="1"/>
</dbReference>
<keyword evidence="10" id="KW-1185">Reference proteome</keyword>
<feature type="transmembrane region" description="Helical" evidence="7">
    <location>
        <begin position="169"/>
        <end position="191"/>
    </location>
</feature>
<comment type="subcellular location">
    <subcellularLocation>
        <location evidence="1">Membrane</location>
        <topology evidence="1">Multi-pass membrane protein</topology>
    </subcellularLocation>
</comment>
<feature type="transmembrane region" description="Helical" evidence="7">
    <location>
        <begin position="12"/>
        <end position="30"/>
    </location>
</feature>
<organism evidence="9 10">
    <name type="scientific">Microdochium trichocladiopsis</name>
    <dbReference type="NCBI Taxonomy" id="1682393"/>
    <lineage>
        <taxon>Eukaryota</taxon>
        <taxon>Fungi</taxon>
        <taxon>Dikarya</taxon>
        <taxon>Ascomycota</taxon>
        <taxon>Pezizomycotina</taxon>
        <taxon>Sordariomycetes</taxon>
        <taxon>Xylariomycetidae</taxon>
        <taxon>Xylariales</taxon>
        <taxon>Microdochiaceae</taxon>
        <taxon>Microdochium</taxon>
    </lineage>
</organism>
<evidence type="ECO:0000313" key="9">
    <source>
        <dbReference type="EMBL" id="KAH7033626.1"/>
    </source>
</evidence>
<dbReference type="InterPro" id="IPR049326">
    <property type="entry name" value="Rhodopsin_dom_fungi"/>
</dbReference>
<keyword evidence="4 7" id="KW-0472">Membrane</keyword>
<evidence type="ECO:0000259" key="8">
    <source>
        <dbReference type="Pfam" id="PF20684"/>
    </source>
</evidence>
<evidence type="ECO:0000256" key="1">
    <source>
        <dbReference type="ARBA" id="ARBA00004141"/>
    </source>
</evidence>
<dbReference type="EMBL" id="JAGTJQ010000004">
    <property type="protein sequence ID" value="KAH7033626.1"/>
    <property type="molecule type" value="Genomic_DNA"/>
</dbReference>
<evidence type="ECO:0000256" key="7">
    <source>
        <dbReference type="SAM" id="Phobius"/>
    </source>
</evidence>
<reference evidence="9" key="1">
    <citation type="journal article" date="2021" name="Nat. Commun.">
        <title>Genetic determinants of endophytism in the Arabidopsis root mycobiome.</title>
        <authorList>
            <person name="Mesny F."/>
            <person name="Miyauchi S."/>
            <person name="Thiergart T."/>
            <person name="Pickel B."/>
            <person name="Atanasova L."/>
            <person name="Karlsson M."/>
            <person name="Huettel B."/>
            <person name="Barry K.W."/>
            <person name="Haridas S."/>
            <person name="Chen C."/>
            <person name="Bauer D."/>
            <person name="Andreopoulos W."/>
            <person name="Pangilinan J."/>
            <person name="LaButti K."/>
            <person name="Riley R."/>
            <person name="Lipzen A."/>
            <person name="Clum A."/>
            <person name="Drula E."/>
            <person name="Henrissat B."/>
            <person name="Kohler A."/>
            <person name="Grigoriev I.V."/>
            <person name="Martin F.M."/>
            <person name="Hacquard S."/>
        </authorList>
    </citation>
    <scope>NUCLEOTIDE SEQUENCE</scope>
    <source>
        <strain evidence="9">MPI-CAGE-CH-0230</strain>
    </source>
</reference>
<comment type="caution">
    <text evidence="9">The sequence shown here is derived from an EMBL/GenBank/DDBJ whole genome shotgun (WGS) entry which is preliminary data.</text>
</comment>
<evidence type="ECO:0000256" key="5">
    <source>
        <dbReference type="ARBA" id="ARBA00038359"/>
    </source>
</evidence>
<feature type="region of interest" description="Disordered" evidence="6">
    <location>
        <begin position="341"/>
        <end position="426"/>
    </location>
</feature>
<feature type="compositionally biased region" description="Low complexity" evidence="6">
    <location>
        <begin position="380"/>
        <end position="390"/>
    </location>
</feature>
<evidence type="ECO:0000256" key="3">
    <source>
        <dbReference type="ARBA" id="ARBA00022989"/>
    </source>
</evidence>
<dbReference type="PANTHER" id="PTHR33048:SF31">
    <property type="entry name" value="INTEGRAL MEMBRANE PROTEIN"/>
    <property type="match status" value="1"/>
</dbReference>
<dbReference type="GO" id="GO:0016020">
    <property type="term" value="C:membrane"/>
    <property type="evidence" value="ECO:0007669"/>
    <property type="project" value="UniProtKB-SubCell"/>
</dbReference>
<dbReference type="Proteomes" id="UP000756346">
    <property type="component" value="Unassembled WGS sequence"/>
</dbReference>
<feature type="compositionally biased region" description="Basic residues" evidence="6">
    <location>
        <begin position="352"/>
        <end position="361"/>
    </location>
</feature>
<feature type="compositionally biased region" description="Gly residues" evidence="6">
    <location>
        <begin position="399"/>
        <end position="408"/>
    </location>
</feature>
<dbReference type="InterPro" id="IPR052337">
    <property type="entry name" value="SAT4-like"/>
</dbReference>
<dbReference type="GeneID" id="70188174"/>
<dbReference type="RefSeq" id="XP_046014458.1">
    <property type="nucleotide sequence ID" value="XM_046158628.1"/>
</dbReference>
<keyword evidence="2 7" id="KW-0812">Transmembrane</keyword>
<dbReference type="Pfam" id="PF20684">
    <property type="entry name" value="Fung_rhodopsin"/>
    <property type="match status" value="1"/>
</dbReference>
<feature type="domain" description="Rhodopsin" evidence="8">
    <location>
        <begin position="26"/>
        <end position="266"/>
    </location>
</feature>
<dbReference type="AlphaFoldDB" id="A0A9P9BS44"/>
<evidence type="ECO:0000313" key="10">
    <source>
        <dbReference type="Proteomes" id="UP000756346"/>
    </source>
</evidence>
<comment type="similarity">
    <text evidence="5">Belongs to the SAT4 family.</text>
</comment>
<feature type="transmembrane region" description="Helical" evidence="7">
    <location>
        <begin position="236"/>
        <end position="257"/>
    </location>
</feature>
<feature type="transmembrane region" description="Helical" evidence="7">
    <location>
        <begin position="42"/>
        <end position="63"/>
    </location>
</feature>
<name>A0A9P9BS44_9PEZI</name>
<evidence type="ECO:0000256" key="2">
    <source>
        <dbReference type="ARBA" id="ARBA00022692"/>
    </source>
</evidence>
<evidence type="ECO:0000256" key="6">
    <source>
        <dbReference type="SAM" id="MobiDB-lite"/>
    </source>
</evidence>
<proteinExistence type="inferred from homology"/>
<gene>
    <name evidence="9" type="ORF">B0I36DRAFT_362271</name>
</gene>
<sequence>MGAATSKDMAAATLVLLPFNVITLVMRFWIRVQRSAWGADDWAMVGTIPVWLISQVGLLGMAWSGIGQLDSTLSEEQVVNSLFWFYVFQEFWCFTLVALKWCIGFTLLRIASDTRWVKYVIYSCLVLVTICTGGTGMYLFFQCSPVEKNWHTSLAGECKPREIQTALSFLVAAVSITTDWIFAVLPFALLWKLQMARRVKASVIGLLGLGFFASIAPIVRLKYLLLMNDNTRFLEALGIILAWAQAEVGIGMLVANLPACRPLLERTFSIITGSRSGSSGGGGGRGKAGGSGVTGGKYGISGSGRAGGGGGSGVGGGSVAGSGYLGDAHGMPSSMKNSYMELEERDTGGKKGPFRSHKHAAGRTSQYGTETRVYGRDMAGDSSSDSLADDQSQRHIIPSGGGGGGVNTGNGDHHAKKGSKKLGSVSGGMGAIVVQRQVDVTGSPAQEHAGFHGQ</sequence>
<feature type="transmembrane region" description="Helical" evidence="7">
    <location>
        <begin position="203"/>
        <end position="224"/>
    </location>
</feature>
<protein>
    <recommendedName>
        <fullName evidence="8">Rhodopsin domain-containing protein</fullName>
    </recommendedName>
</protein>
<feature type="transmembrane region" description="Helical" evidence="7">
    <location>
        <begin position="120"/>
        <end position="141"/>
    </location>
</feature>
<evidence type="ECO:0000256" key="4">
    <source>
        <dbReference type="ARBA" id="ARBA00023136"/>
    </source>
</evidence>
<keyword evidence="3 7" id="KW-1133">Transmembrane helix</keyword>
<feature type="transmembrane region" description="Helical" evidence="7">
    <location>
        <begin position="83"/>
        <end position="108"/>
    </location>
</feature>